<dbReference type="Proteomes" id="UP001060112">
    <property type="component" value="Chromosome"/>
</dbReference>
<accession>A0ABY5I6Y0</accession>
<sequence length="210" mass="23982">MKKIFKLVVCLLMAMTMVACGGSSTDKQETVVKNFFDYLKAGDIEKLSTVCTKDNNDVEDLTSMLGDLEEYRDVETYGQTFVDEADKFISHVFSNYVTSYEINSVEEDGDNYLVIADVKMKDYENLDITADTTEIITKYQTDHLSELQEIYLSEGMDAMMQKVYSDLATELFDVMKKEIDGAEMIDTQLRFTLTPDGDNWLISTIEQKDK</sequence>
<dbReference type="PROSITE" id="PS51257">
    <property type="entry name" value="PROKAR_LIPOPROTEIN"/>
    <property type="match status" value="1"/>
</dbReference>
<evidence type="ECO:0008006" key="4">
    <source>
        <dbReference type="Google" id="ProtNLM"/>
    </source>
</evidence>
<evidence type="ECO:0000256" key="1">
    <source>
        <dbReference type="SAM" id="SignalP"/>
    </source>
</evidence>
<name>A0ABY5I6Y0_9FIRM</name>
<dbReference type="RefSeq" id="WP_290141959.1">
    <property type="nucleotide sequence ID" value="NZ_CP101620.1"/>
</dbReference>
<dbReference type="EMBL" id="CP101620">
    <property type="protein sequence ID" value="UTY40537.1"/>
    <property type="molecule type" value="Genomic_DNA"/>
</dbReference>
<gene>
    <name evidence="2" type="ORF">NMU03_07115</name>
</gene>
<feature type="signal peptide" evidence="1">
    <location>
        <begin position="1"/>
        <end position="21"/>
    </location>
</feature>
<evidence type="ECO:0000313" key="3">
    <source>
        <dbReference type="Proteomes" id="UP001060112"/>
    </source>
</evidence>
<keyword evidence="1" id="KW-0732">Signal</keyword>
<reference evidence="2" key="1">
    <citation type="submission" date="2022-07" db="EMBL/GenBank/DDBJ databases">
        <title>Faecal culturing of patients with breast cancer.</title>
        <authorList>
            <person name="Teng N.M.Y."/>
            <person name="Kiu R."/>
            <person name="Evans R."/>
            <person name="Baker D.J."/>
            <person name="Zenner C."/>
            <person name="Robinson S.D."/>
            <person name="Hall L.J."/>
        </authorList>
    </citation>
    <scope>NUCLEOTIDE SEQUENCE</scope>
    <source>
        <strain evidence="2">LH1062</strain>
    </source>
</reference>
<feature type="chain" id="PRO_5045622048" description="DUF5105 domain-containing protein" evidence="1">
    <location>
        <begin position="22"/>
        <end position="210"/>
    </location>
</feature>
<keyword evidence="3" id="KW-1185">Reference proteome</keyword>
<evidence type="ECO:0000313" key="2">
    <source>
        <dbReference type="EMBL" id="UTY40537.1"/>
    </source>
</evidence>
<protein>
    <recommendedName>
        <fullName evidence="4">DUF5105 domain-containing protein</fullName>
    </recommendedName>
</protein>
<organism evidence="2 3">
    <name type="scientific">Allocoprobacillus halotolerans</name>
    <dbReference type="NCBI Taxonomy" id="2944914"/>
    <lineage>
        <taxon>Bacteria</taxon>
        <taxon>Bacillati</taxon>
        <taxon>Bacillota</taxon>
        <taxon>Erysipelotrichia</taxon>
        <taxon>Erysipelotrichales</taxon>
        <taxon>Erysipelotrichaceae</taxon>
        <taxon>Allocoprobacillus</taxon>
    </lineage>
</organism>
<proteinExistence type="predicted"/>